<sequence length="59" mass="6447">MWKSTADAWMLTLQERIVGMQEGAQGRHAGHEAFRAVDAGRHPSNRCVVQGASHAAMTE</sequence>
<accession>A0A0K1ED72</accession>
<evidence type="ECO:0000313" key="1">
    <source>
        <dbReference type="EMBL" id="AKT38794.1"/>
    </source>
</evidence>
<name>A0A0K1ED72_CHOCO</name>
<gene>
    <name evidence="1" type="ORF">CMC5_029400</name>
</gene>
<organism evidence="1 2">
    <name type="scientific">Chondromyces crocatus</name>
    <dbReference type="NCBI Taxonomy" id="52"/>
    <lineage>
        <taxon>Bacteria</taxon>
        <taxon>Pseudomonadati</taxon>
        <taxon>Myxococcota</taxon>
        <taxon>Polyangia</taxon>
        <taxon>Polyangiales</taxon>
        <taxon>Polyangiaceae</taxon>
        <taxon>Chondromyces</taxon>
    </lineage>
</organism>
<evidence type="ECO:0000313" key="2">
    <source>
        <dbReference type="Proteomes" id="UP000067626"/>
    </source>
</evidence>
<protein>
    <submittedName>
        <fullName evidence="1">Uncharacterized protein</fullName>
    </submittedName>
</protein>
<keyword evidence="2" id="KW-1185">Reference proteome</keyword>
<proteinExistence type="predicted"/>
<dbReference type="KEGG" id="ccro:CMC5_029400"/>
<dbReference type="Proteomes" id="UP000067626">
    <property type="component" value="Chromosome"/>
</dbReference>
<dbReference type="STRING" id="52.CMC5_029400"/>
<dbReference type="EMBL" id="CP012159">
    <property type="protein sequence ID" value="AKT38794.1"/>
    <property type="molecule type" value="Genomic_DNA"/>
</dbReference>
<reference evidence="1 2" key="1">
    <citation type="submission" date="2015-07" db="EMBL/GenBank/DDBJ databases">
        <title>Genome analysis of myxobacterium Chondromyces crocatus Cm c5 reveals a high potential for natural compound synthesis and the genetic basis for the loss of fruiting body formation.</title>
        <authorList>
            <person name="Zaburannyi N."/>
            <person name="Bunk B."/>
            <person name="Maier J."/>
            <person name="Overmann J."/>
            <person name="Mueller R."/>
        </authorList>
    </citation>
    <scope>NUCLEOTIDE SEQUENCE [LARGE SCALE GENOMIC DNA]</scope>
    <source>
        <strain evidence="1 2">Cm c5</strain>
    </source>
</reference>
<dbReference type="AlphaFoldDB" id="A0A0K1ED72"/>